<reference evidence="1 2" key="1">
    <citation type="submission" date="2019-08" db="EMBL/GenBank/DDBJ databases">
        <title>In-depth cultivation of the pig gut microbiome towards novel bacterial diversity and tailored functional studies.</title>
        <authorList>
            <person name="Wylensek D."/>
            <person name="Hitch T.C.A."/>
            <person name="Clavel T."/>
        </authorList>
    </citation>
    <scope>NUCLEOTIDE SEQUENCE [LARGE SCALE GENOMIC DNA]</scope>
    <source>
        <strain evidence="1 2">Oil-RF-744-WCA-WT-10</strain>
    </source>
</reference>
<dbReference type="RefSeq" id="WP_154327971.1">
    <property type="nucleotide sequence ID" value="NZ_CP045696.1"/>
</dbReference>
<dbReference type="AlphaFoldDB" id="A0A6L5XCQ4"/>
<protein>
    <submittedName>
        <fullName evidence="1">Uncharacterized protein</fullName>
    </submittedName>
</protein>
<name>A0A6L5XCQ4_9BACT</name>
<dbReference type="Proteomes" id="UP000483362">
    <property type="component" value="Unassembled WGS sequence"/>
</dbReference>
<dbReference type="EMBL" id="VULT01000001">
    <property type="protein sequence ID" value="MSS16242.1"/>
    <property type="molecule type" value="Genomic_DNA"/>
</dbReference>
<keyword evidence="2" id="KW-1185">Reference proteome</keyword>
<accession>A0A6L5XCQ4</accession>
<proteinExistence type="predicted"/>
<gene>
    <name evidence="1" type="ORF">FYJ29_00405</name>
</gene>
<evidence type="ECO:0000313" key="2">
    <source>
        <dbReference type="Proteomes" id="UP000483362"/>
    </source>
</evidence>
<sequence length="69" mass="7817">METTLDKELSVIDQLRQMGVGEVLKFPAGRSPYLRNLVSQRLINERLEGQAWTVNLDMENGITIVTRTA</sequence>
<evidence type="ECO:0000313" key="1">
    <source>
        <dbReference type="EMBL" id="MSS16242.1"/>
    </source>
</evidence>
<organism evidence="1 2">
    <name type="scientific">Sodaliphilus pleomorphus</name>
    <dbReference type="NCBI Taxonomy" id="2606626"/>
    <lineage>
        <taxon>Bacteria</taxon>
        <taxon>Pseudomonadati</taxon>
        <taxon>Bacteroidota</taxon>
        <taxon>Bacteroidia</taxon>
        <taxon>Bacteroidales</taxon>
        <taxon>Muribaculaceae</taxon>
        <taxon>Sodaliphilus</taxon>
    </lineage>
</organism>
<comment type="caution">
    <text evidence="1">The sequence shown here is derived from an EMBL/GenBank/DDBJ whole genome shotgun (WGS) entry which is preliminary data.</text>
</comment>